<keyword evidence="5" id="KW-0560">Oxidoreductase</keyword>
<dbReference type="EMBL" id="JAFCMP010000446">
    <property type="protein sequence ID" value="KAG5179682.1"/>
    <property type="molecule type" value="Genomic_DNA"/>
</dbReference>
<dbReference type="OrthoDB" id="7482721at2759"/>
<reference evidence="8" key="1">
    <citation type="submission" date="2021-02" db="EMBL/GenBank/DDBJ databases">
        <title>First Annotated Genome of the Yellow-green Alga Tribonema minus.</title>
        <authorList>
            <person name="Mahan K.M."/>
        </authorList>
    </citation>
    <scope>NUCLEOTIDE SEQUENCE</scope>
    <source>
        <strain evidence="8">UTEX B ZZ1240</strain>
    </source>
</reference>
<dbReference type="InterPro" id="IPR013154">
    <property type="entry name" value="ADH-like_N"/>
</dbReference>
<evidence type="ECO:0000256" key="3">
    <source>
        <dbReference type="ARBA" id="ARBA00022857"/>
    </source>
</evidence>
<keyword evidence="9" id="KW-1185">Reference proteome</keyword>
<keyword evidence="6" id="KW-0496">Mitochondrion</keyword>
<sequence>MALRCCVRQALARCTPAAANRSRSGGLAARSLATVRYAQTGDPYKVLTQEDDKQEPAKSLGKGQVELKILFAPVNGNDIAQIEGTKDAVASLPAVAGQDALAEVLSTGPGVSSLKKGDWVVPLPGSQLGTWRASATASEGQLQKVPSDIPGEYASCIGTNAAAAYRMLRDFKTLKAGDVIIHSAANSTVGLAVVQMAKKMGVKVISVVRVRPQEDDTMQVVVAVGSDIIVYEDYLHTPEFYTLIADLPAPCLALDAVGGSVGADLARALGDGATFVSYGELSGAAARLPASVVKAKGIKTADFCITKWTKGSSAAARQSMVDDIGAMIKAEELILFFEAHPFSNISYALDRYYEPFKYRKVLLDMSI</sequence>
<organism evidence="8 9">
    <name type="scientific">Tribonema minus</name>
    <dbReference type="NCBI Taxonomy" id="303371"/>
    <lineage>
        <taxon>Eukaryota</taxon>
        <taxon>Sar</taxon>
        <taxon>Stramenopiles</taxon>
        <taxon>Ochrophyta</taxon>
        <taxon>PX clade</taxon>
        <taxon>Xanthophyceae</taxon>
        <taxon>Tribonematales</taxon>
        <taxon>Tribonemataceae</taxon>
        <taxon>Tribonema</taxon>
    </lineage>
</organism>
<evidence type="ECO:0000313" key="8">
    <source>
        <dbReference type="EMBL" id="KAG5179682.1"/>
    </source>
</evidence>
<dbReference type="SUPFAM" id="SSF51735">
    <property type="entry name" value="NAD(P)-binding Rossmann-fold domains"/>
    <property type="match status" value="1"/>
</dbReference>
<dbReference type="GO" id="GO:0005739">
    <property type="term" value="C:mitochondrion"/>
    <property type="evidence" value="ECO:0007669"/>
    <property type="project" value="UniProtKB-SubCell"/>
</dbReference>
<keyword evidence="3" id="KW-0521">NADP</keyword>
<dbReference type="CDD" id="cd08290">
    <property type="entry name" value="ETR"/>
    <property type="match status" value="1"/>
</dbReference>
<evidence type="ECO:0000256" key="4">
    <source>
        <dbReference type="ARBA" id="ARBA00022946"/>
    </source>
</evidence>
<comment type="similarity">
    <text evidence="2">Belongs to the zinc-containing alcohol dehydrogenase family. Quinone oxidoreductase subfamily.</text>
</comment>
<dbReference type="InterPro" id="IPR036291">
    <property type="entry name" value="NAD(P)-bd_dom_sf"/>
</dbReference>
<dbReference type="GO" id="GO:0016491">
    <property type="term" value="F:oxidoreductase activity"/>
    <property type="evidence" value="ECO:0007669"/>
    <property type="project" value="UniProtKB-KW"/>
</dbReference>
<evidence type="ECO:0000256" key="2">
    <source>
        <dbReference type="ARBA" id="ARBA00010371"/>
    </source>
</evidence>
<dbReference type="Pfam" id="PF08240">
    <property type="entry name" value="ADH_N"/>
    <property type="match status" value="1"/>
</dbReference>
<dbReference type="SUPFAM" id="SSF50129">
    <property type="entry name" value="GroES-like"/>
    <property type="match status" value="1"/>
</dbReference>
<dbReference type="Gene3D" id="3.90.180.10">
    <property type="entry name" value="Medium-chain alcohol dehydrogenases, catalytic domain"/>
    <property type="match status" value="1"/>
</dbReference>
<dbReference type="Proteomes" id="UP000664859">
    <property type="component" value="Unassembled WGS sequence"/>
</dbReference>
<gene>
    <name evidence="8" type="ORF">JKP88DRAFT_187809</name>
</gene>
<dbReference type="AlphaFoldDB" id="A0A836CBQ4"/>
<evidence type="ECO:0000256" key="5">
    <source>
        <dbReference type="ARBA" id="ARBA00023002"/>
    </source>
</evidence>
<dbReference type="InterPro" id="IPR011032">
    <property type="entry name" value="GroES-like_sf"/>
</dbReference>
<dbReference type="PANTHER" id="PTHR43981:SF2">
    <property type="entry name" value="ENOYL-[ACYL-CARRIER-PROTEIN] REDUCTASE, MITOCHONDRIAL"/>
    <property type="match status" value="1"/>
</dbReference>
<evidence type="ECO:0000313" key="9">
    <source>
        <dbReference type="Proteomes" id="UP000664859"/>
    </source>
</evidence>
<protein>
    <submittedName>
        <fullName evidence="8">Trans-2-enoyl-CoA reductase mitochondrial</fullName>
    </submittedName>
</protein>
<keyword evidence="4" id="KW-0809">Transit peptide</keyword>
<evidence type="ECO:0000256" key="6">
    <source>
        <dbReference type="ARBA" id="ARBA00023128"/>
    </source>
</evidence>
<feature type="domain" description="Alcohol dehydrogenase-like N-terminal" evidence="7">
    <location>
        <begin position="61"/>
        <end position="128"/>
    </location>
</feature>
<dbReference type="InterPro" id="IPR051034">
    <property type="entry name" value="Mito_Enoyl-ACP_Reductase"/>
</dbReference>
<proteinExistence type="inferred from homology"/>
<evidence type="ECO:0000259" key="7">
    <source>
        <dbReference type="Pfam" id="PF08240"/>
    </source>
</evidence>
<name>A0A836CBQ4_9STRA</name>
<evidence type="ECO:0000256" key="1">
    <source>
        <dbReference type="ARBA" id="ARBA00004173"/>
    </source>
</evidence>
<accession>A0A836CBQ4</accession>
<comment type="caution">
    <text evidence="8">The sequence shown here is derived from an EMBL/GenBank/DDBJ whole genome shotgun (WGS) entry which is preliminary data.</text>
</comment>
<dbReference type="Gene3D" id="3.40.50.720">
    <property type="entry name" value="NAD(P)-binding Rossmann-like Domain"/>
    <property type="match status" value="1"/>
</dbReference>
<comment type="subcellular location">
    <subcellularLocation>
        <location evidence="1">Mitochondrion</location>
    </subcellularLocation>
</comment>
<dbReference type="PANTHER" id="PTHR43981">
    <property type="entry name" value="ENOYL-[ACYL-CARRIER-PROTEIN] REDUCTASE, MITOCHONDRIAL"/>
    <property type="match status" value="1"/>
</dbReference>
<dbReference type="GO" id="GO:0006631">
    <property type="term" value="P:fatty acid metabolic process"/>
    <property type="evidence" value="ECO:0007669"/>
    <property type="project" value="TreeGrafter"/>
</dbReference>